<feature type="domain" description="IRS-type PTB" evidence="7">
    <location>
        <begin position="41"/>
        <end position="144"/>
    </location>
</feature>
<feature type="region of interest" description="Disordered" evidence="6">
    <location>
        <begin position="141"/>
        <end position="259"/>
    </location>
</feature>
<evidence type="ECO:0000259" key="7">
    <source>
        <dbReference type="PROSITE" id="PS51064"/>
    </source>
</evidence>
<name>A0AAN4ZFC9_9BILA</name>
<dbReference type="InterPro" id="IPR038742">
    <property type="entry name" value="FRS2_PTB"/>
</dbReference>
<feature type="compositionally biased region" description="Low complexity" evidence="6">
    <location>
        <begin position="202"/>
        <end position="223"/>
    </location>
</feature>
<protein>
    <recommendedName>
        <fullName evidence="7">IRS-type PTB domain-containing protein</fullName>
    </recommendedName>
</protein>
<evidence type="ECO:0000256" key="4">
    <source>
        <dbReference type="ARBA" id="ARBA00023136"/>
    </source>
</evidence>
<evidence type="ECO:0000256" key="6">
    <source>
        <dbReference type="SAM" id="MobiDB-lite"/>
    </source>
</evidence>
<dbReference type="GO" id="GO:0005068">
    <property type="term" value="F:transmembrane receptor protein tyrosine kinase adaptor activity"/>
    <property type="evidence" value="ECO:0007669"/>
    <property type="project" value="TreeGrafter"/>
</dbReference>
<comment type="subcellular location">
    <subcellularLocation>
        <location evidence="1">Membrane</location>
    </subcellularLocation>
</comment>
<dbReference type="AlphaFoldDB" id="A0AAN4ZFC9"/>
<evidence type="ECO:0000256" key="2">
    <source>
        <dbReference type="ARBA" id="ARBA00022553"/>
    </source>
</evidence>
<dbReference type="GO" id="GO:0005737">
    <property type="term" value="C:cytoplasm"/>
    <property type="evidence" value="ECO:0007669"/>
    <property type="project" value="TreeGrafter"/>
</dbReference>
<feature type="compositionally biased region" description="Low complexity" evidence="6">
    <location>
        <begin position="153"/>
        <end position="165"/>
    </location>
</feature>
<feature type="region of interest" description="Disordered" evidence="6">
    <location>
        <begin position="431"/>
        <end position="475"/>
    </location>
</feature>
<dbReference type="Pfam" id="PF02174">
    <property type="entry name" value="IRS"/>
    <property type="match status" value="1"/>
</dbReference>
<keyword evidence="4" id="KW-0472">Membrane</keyword>
<keyword evidence="9" id="KW-1185">Reference proteome</keyword>
<feature type="compositionally biased region" description="Low complexity" evidence="6">
    <location>
        <begin position="238"/>
        <end position="247"/>
    </location>
</feature>
<dbReference type="SUPFAM" id="SSF50729">
    <property type="entry name" value="PH domain-like"/>
    <property type="match status" value="1"/>
</dbReference>
<dbReference type="SMART" id="SM01244">
    <property type="entry name" value="IRS"/>
    <property type="match status" value="1"/>
</dbReference>
<evidence type="ECO:0000256" key="3">
    <source>
        <dbReference type="ARBA" id="ARBA00022707"/>
    </source>
</evidence>
<keyword evidence="5" id="KW-0449">Lipoprotein</keyword>
<proteinExistence type="predicted"/>
<organism evidence="8 9">
    <name type="scientific">Pristionchus mayeri</name>
    <dbReference type="NCBI Taxonomy" id="1317129"/>
    <lineage>
        <taxon>Eukaryota</taxon>
        <taxon>Metazoa</taxon>
        <taxon>Ecdysozoa</taxon>
        <taxon>Nematoda</taxon>
        <taxon>Chromadorea</taxon>
        <taxon>Rhabditida</taxon>
        <taxon>Rhabditina</taxon>
        <taxon>Diplogasteromorpha</taxon>
        <taxon>Diplogasteroidea</taxon>
        <taxon>Neodiplogasteridae</taxon>
        <taxon>Pristionchus</taxon>
    </lineage>
</organism>
<dbReference type="Gene3D" id="2.30.29.30">
    <property type="entry name" value="Pleckstrin-homology domain (PH domain)/Phosphotyrosine-binding domain (PTB)"/>
    <property type="match status" value="1"/>
</dbReference>
<comment type="caution">
    <text evidence="8">The sequence shown here is derived from an EMBL/GenBank/DDBJ whole genome shotgun (WGS) entry which is preliminary data.</text>
</comment>
<evidence type="ECO:0000313" key="8">
    <source>
        <dbReference type="EMBL" id="GMR35940.1"/>
    </source>
</evidence>
<feature type="region of interest" description="Disordered" evidence="6">
    <location>
        <begin position="273"/>
        <end position="299"/>
    </location>
</feature>
<dbReference type="Proteomes" id="UP001328107">
    <property type="component" value="Unassembled WGS sequence"/>
</dbReference>
<dbReference type="InterPro" id="IPR050996">
    <property type="entry name" value="Docking_Protein_DOK"/>
</dbReference>
<dbReference type="PROSITE" id="PS51064">
    <property type="entry name" value="IRS_PTB"/>
    <property type="match status" value="1"/>
</dbReference>
<keyword evidence="3" id="KW-0519">Myristate</keyword>
<feature type="region of interest" description="Disordered" evidence="6">
    <location>
        <begin position="487"/>
        <end position="513"/>
    </location>
</feature>
<keyword evidence="2" id="KW-0597">Phosphoprotein</keyword>
<dbReference type="GO" id="GO:0005104">
    <property type="term" value="F:fibroblast growth factor receptor binding"/>
    <property type="evidence" value="ECO:0007669"/>
    <property type="project" value="TreeGrafter"/>
</dbReference>
<feature type="compositionally biased region" description="Basic and acidic residues" evidence="6">
    <location>
        <begin position="225"/>
        <end position="237"/>
    </location>
</feature>
<accession>A0AAN4ZFC9</accession>
<gene>
    <name evidence="8" type="ORF">PMAYCL1PPCAC_06135</name>
</gene>
<dbReference type="EMBL" id="BTRK01000002">
    <property type="protein sequence ID" value="GMR35940.1"/>
    <property type="molecule type" value="Genomic_DNA"/>
</dbReference>
<dbReference type="PANTHER" id="PTHR21258">
    <property type="entry name" value="DOCKING PROTEIN RELATED"/>
    <property type="match status" value="1"/>
</dbReference>
<evidence type="ECO:0000256" key="1">
    <source>
        <dbReference type="ARBA" id="ARBA00004370"/>
    </source>
</evidence>
<dbReference type="GO" id="GO:0008543">
    <property type="term" value="P:fibroblast growth factor receptor signaling pathway"/>
    <property type="evidence" value="ECO:0007669"/>
    <property type="project" value="TreeGrafter"/>
</dbReference>
<dbReference type="InterPro" id="IPR011993">
    <property type="entry name" value="PH-like_dom_sf"/>
</dbReference>
<evidence type="ECO:0000313" key="9">
    <source>
        <dbReference type="Proteomes" id="UP001328107"/>
    </source>
</evidence>
<dbReference type="CDD" id="cd01202">
    <property type="entry name" value="PTB_FRS2"/>
    <property type="match status" value="1"/>
</dbReference>
<sequence length="513" mass="55273">SLIRSMGNSVSGAVVHNKELIKGFKRGASTEPSGAQAGAASHDETTQVSSFRVYIHRRNKFIHAWLRVSPTAIMLEKSKTDVTTWPLQFLRRYGYTSAGIFFFESGRRCPTGEGLHTFQSHSAEAIFQLVQSRIQDSANASAVESMRQERARSVGASVSSTTSTGLARESPRPHPLQRYSSEGSSGDYISVHGGNYNTIHQPPSAARIRRVSAAVPPRPRSVSGVEERTSAENEARAARAGSASSARLPPDSFHPLRGGANAGIVGHIMTEKRVRPSTDSSTAVYRKAPRGSETDASVHEGQAYANVTPPSAAYNGGVRAAPPNRFTVSGASSMTSVASLGSSAPTTPTRTVFPIKWDGGAGSTSFLCYANTMTRVGHRDRADTIPSVNGGGERYVNLQEMSIPARHYEPLTPPHAHSPQLNYASVEGADTVGELPSRSNSVGSRPELNLPLSRGDRLKHSPAPLATVEDDDESQISYSQIDMLRTQALREVSEQSEEERRRARNASRPQTVE</sequence>
<reference evidence="9" key="1">
    <citation type="submission" date="2022-10" db="EMBL/GenBank/DDBJ databases">
        <title>Genome assembly of Pristionchus species.</title>
        <authorList>
            <person name="Yoshida K."/>
            <person name="Sommer R.J."/>
        </authorList>
    </citation>
    <scope>NUCLEOTIDE SEQUENCE [LARGE SCALE GENOMIC DNA]</scope>
    <source>
        <strain evidence="9">RS5460</strain>
    </source>
</reference>
<dbReference type="GO" id="GO:0016020">
    <property type="term" value="C:membrane"/>
    <property type="evidence" value="ECO:0007669"/>
    <property type="project" value="UniProtKB-SubCell"/>
</dbReference>
<dbReference type="InterPro" id="IPR002404">
    <property type="entry name" value="IRS_PTB"/>
</dbReference>
<dbReference type="SMART" id="SM00310">
    <property type="entry name" value="PTBI"/>
    <property type="match status" value="1"/>
</dbReference>
<evidence type="ECO:0000256" key="5">
    <source>
        <dbReference type="ARBA" id="ARBA00023288"/>
    </source>
</evidence>
<feature type="non-terminal residue" evidence="8">
    <location>
        <position position="1"/>
    </location>
</feature>
<dbReference type="PANTHER" id="PTHR21258:SF55">
    <property type="entry name" value="FI23523P1"/>
    <property type="match status" value="1"/>
</dbReference>